<dbReference type="Proteomes" id="UP000091956">
    <property type="component" value="Unassembled WGS sequence"/>
</dbReference>
<dbReference type="PANTHER" id="PTHR14738">
    <property type="entry name" value="ZINC FINGER CCCH DOMAIN-CONTAINING PROTEIN 14"/>
    <property type="match status" value="1"/>
</dbReference>
<accession>A0A1B8GIX5</accession>
<feature type="domain" description="Nab2-like CCCH zinc finger" evidence="9">
    <location>
        <begin position="428"/>
        <end position="447"/>
    </location>
</feature>
<keyword evidence="5" id="KW-0863">Zinc-finger</keyword>
<feature type="region of interest" description="Disordered" evidence="8">
    <location>
        <begin position="234"/>
        <end position="304"/>
    </location>
</feature>
<evidence type="ECO:0000256" key="5">
    <source>
        <dbReference type="ARBA" id="ARBA00022771"/>
    </source>
</evidence>
<dbReference type="InterPro" id="IPR040366">
    <property type="entry name" value="Nab2/ZC3H14"/>
</dbReference>
<keyword evidence="11" id="KW-1185">Reference proteome</keyword>
<dbReference type="FunFam" id="4.10.1000.40:FF:000002">
    <property type="entry name" value="Nuclear polyadenylated RNA-binding protein Nab2"/>
    <property type="match status" value="1"/>
</dbReference>
<organism evidence="10 11">
    <name type="scientific">Pseudogymnoascus verrucosus</name>
    <dbReference type="NCBI Taxonomy" id="342668"/>
    <lineage>
        <taxon>Eukaryota</taxon>
        <taxon>Fungi</taxon>
        <taxon>Dikarya</taxon>
        <taxon>Ascomycota</taxon>
        <taxon>Pezizomycotina</taxon>
        <taxon>Leotiomycetes</taxon>
        <taxon>Thelebolales</taxon>
        <taxon>Thelebolaceae</taxon>
        <taxon>Pseudogymnoascus</taxon>
    </lineage>
</organism>
<evidence type="ECO:0000256" key="2">
    <source>
        <dbReference type="ARBA" id="ARBA00008423"/>
    </source>
</evidence>
<dbReference type="FunFam" id="4.10.1000.30:FF:000002">
    <property type="entry name" value="Nuclear polyadenylated RNA-binding protein Nab2"/>
    <property type="match status" value="1"/>
</dbReference>
<feature type="compositionally biased region" description="Low complexity" evidence="8">
    <location>
        <begin position="270"/>
        <end position="301"/>
    </location>
</feature>
<dbReference type="GO" id="GO:0043488">
    <property type="term" value="P:regulation of mRNA stability"/>
    <property type="evidence" value="ECO:0007669"/>
    <property type="project" value="InterPro"/>
</dbReference>
<dbReference type="OrthoDB" id="438553at2759"/>
<dbReference type="GeneID" id="28839893"/>
<dbReference type="AlphaFoldDB" id="A0A1B8GIX5"/>
<dbReference type="STRING" id="342668.A0A1B8GIX5"/>
<dbReference type="Gene3D" id="1.10.340.40">
    <property type="entry name" value="Nuclear abundant poly(A) RNA-bind protein 2, N-terminal domain"/>
    <property type="match status" value="1"/>
</dbReference>
<evidence type="ECO:0000256" key="1">
    <source>
        <dbReference type="ARBA" id="ARBA00004123"/>
    </source>
</evidence>
<evidence type="ECO:0000259" key="9">
    <source>
        <dbReference type="Pfam" id="PF22683"/>
    </source>
</evidence>
<dbReference type="InterPro" id="IPR043094">
    <property type="entry name" value="Nab2/ZC3H14_N_sf"/>
</dbReference>
<dbReference type="Pfam" id="PF22683">
    <property type="entry name" value="Nab2-like_zf-CCCH"/>
    <property type="match status" value="1"/>
</dbReference>
<gene>
    <name evidence="10" type="ORF">VE01_06507</name>
</gene>
<reference evidence="11" key="2">
    <citation type="journal article" date="2018" name="Nat. Commun.">
        <title>Extreme sensitivity to ultraviolet light in the fungal pathogen causing white-nose syndrome of bats.</title>
        <authorList>
            <person name="Palmer J.M."/>
            <person name="Drees K.P."/>
            <person name="Foster J.T."/>
            <person name="Lindner D.L."/>
        </authorList>
    </citation>
    <scope>NUCLEOTIDE SEQUENCE [LARGE SCALE GENOMIC DNA]</scope>
    <source>
        <strain evidence="11">UAMH 10579</strain>
    </source>
</reference>
<dbReference type="PANTHER" id="PTHR14738:SF29">
    <property type="entry name" value="ZINC FINGER CCCH DOMAIN-CONTAINING PROTEIN 14"/>
    <property type="match status" value="1"/>
</dbReference>
<evidence type="ECO:0000313" key="11">
    <source>
        <dbReference type="Proteomes" id="UP000091956"/>
    </source>
</evidence>
<comment type="subcellular location">
    <subcellularLocation>
        <location evidence="1">Nucleus</location>
    </subcellularLocation>
</comment>
<reference evidence="10 11" key="1">
    <citation type="submission" date="2016-03" db="EMBL/GenBank/DDBJ databases">
        <title>Comparative genomics of Pseudogymnoascus destructans, the fungus causing white-nose syndrome of bats.</title>
        <authorList>
            <person name="Palmer J.M."/>
            <person name="Drees K.P."/>
            <person name="Foster J.T."/>
            <person name="Lindner D.L."/>
        </authorList>
    </citation>
    <scope>NUCLEOTIDE SEQUENCE [LARGE SCALE GENOMIC DNA]</scope>
    <source>
        <strain evidence="10 11">UAMH 10579</strain>
    </source>
</reference>
<dbReference type="GO" id="GO:0005634">
    <property type="term" value="C:nucleus"/>
    <property type="evidence" value="ECO:0007669"/>
    <property type="project" value="UniProtKB-SubCell"/>
</dbReference>
<name>A0A1B8GIX5_9PEZI</name>
<evidence type="ECO:0000256" key="3">
    <source>
        <dbReference type="ARBA" id="ARBA00022723"/>
    </source>
</evidence>
<dbReference type="Pfam" id="PF14608">
    <property type="entry name" value="zf-CCCH_2"/>
    <property type="match status" value="3"/>
</dbReference>
<evidence type="ECO:0000313" key="10">
    <source>
        <dbReference type="EMBL" id="OBT95768.1"/>
    </source>
</evidence>
<evidence type="ECO:0000256" key="7">
    <source>
        <dbReference type="ARBA" id="ARBA00023242"/>
    </source>
</evidence>
<dbReference type="RefSeq" id="XP_018129501.1">
    <property type="nucleotide sequence ID" value="XM_018275952.2"/>
</dbReference>
<evidence type="ECO:0000256" key="4">
    <source>
        <dbReference type="ARBA" id="ARBA00022737"/>
    </source>
</evidence>
<dbReference type="InterPro" id="IPR055046">
    <property type="entry name" value="Nab2-like_Znf-CCCH"/>
</dbReference>
<comment type="similarity">
    <text evidence="2">Belongs to the ZC3H14 family.</text>
</comment>
<keyword evidence="3" id="KW-0479">Metal-binding</keyword>
<dbReference type="Gene3D" id="4.10.1000.40">
    <property type="match status" value="1"/>
</dbReference>
<feature type="compositionally biased region" description="Low complexity" evidence="8">
    <location>
        <begin position="245"/>
        <end position="257"/>
    </location>
</feature>
<keyword evidence="4" id="KW-0677">Repeat</keyword>
<evidence type="ECO:0000256" key="8">
    <source>
        <dbReference type="SAM" id="MobiDB-lite"/>
    </source>
</evidence>
<dbReference type="EMBL" id="KV460233">
    <property type="protein sequence ID" value="OBT95768.1"/>
    <property type="molecule type" value="Genomic_DNA"/>
</dbReference>
<dbReference type="Gene3D" id="4.10.1000.30">
    <property type="match status" value="1"/>
</dbReference>
<proteinExistence type="inferred from homology"/>
<dbReference type="GO" id="GO:0008270">
    <property type="term" value="F:zinc ion binding"/>
    <property type="evidence" value="ECO:0007669"/>
    <property type="project" value="UniProtKB-KW"/>
</dbReference>
<protein>
    <recommendedName>
        <fullName evidence="9">Nab2-like CCCH zinc finger domain-containing protein</fullName>
    </recommendedName>
</protein>
<evidence type="ECO:0000256" key="6">
    <source>
        <dbReference type="ARBA" id="ARBA00022833"/>
    </source>
</evidence>
<dbReference type="FunFam" id="1.10.340.40:FF:000001">
    <property type="entry name" value="Nuclear polyadenylated RNA-binding protein nab2"/>
    <property type="match status" value="1"/>
</dbReference>
<dbReference type="GO" id="GO:0005737">
    <property type="term" value="C:cytoplasm"/>
    <property type="evidence" value="ECO:0007669"/>
    <property type="project" value="TreeGrafter"/>
</dbReference>
<keyword evidence="6" id="KW-0862">Zinc</keyword>
<sequence>MSVAILNESITAALNDAIQPKLAEIGWSTGGTDDSALAEYIILMLANGKTQDQIAAELSGDLLNLGPDDPGAKEFAHWLFEQVAHLTQQQSGGAVHQNGAPQAEAAEGGNDEVMGDASEAGDPNVPTGPKSMRTGGAGMNRGRDRRMLGQLQKNLDGKDSVLHRVRAHGGNERIGGRGAPTGPRGNMQQRGGRFGAMGGGMQGGPAGGNMITPAQQMEMFRMMQQMFTPEQHASMMAGNGGQMPMGGMPSYQQQQQGRNTGRSLFDRVQPGRGQRQQQFNNRPPFQQHPQQQHQQHQQQQQASPISPMDMVLTPAHEPASPDTTCKFNLSCTNSSCKFAHQSPAAPPGTAIDITDTCAFGAACKNRKCTARHPSPAQKVAHNAEQDCKFFPNCTNARCPFRHPTAPLCRNGADCKDEGCTFTHVKTMCKFNPCLNPQCAFRHEEGQRRGKFEDKVWVAGEEGKHVSERKFVDESGQVEELIVPGNTGGDGELAA</sequence>
<keyword evidence="7" id="KW-0539">Nucleus</keyword>
<feature type="region of interest" description="Disordered" evidence="8">
    <location>
        <begin position="89"/>
        <end position="142"/>
    </location>
</feature>
<dbReference type="GO" id="GO:0008143">
    <property type="term" value="F:poly(A) binding"/>
    <property type="evidence" value="ECO:0007669"/>
    <property type="project" value="InterPro"/>
</dbReference>